<dbReference type="EMBL" id="JAPESX010001515">
    <property type="protein sequence ID" value="KAJ8113550.1"/>
    <property type="molecule type" value="Genomic_DNA"/>
</dbReference>
<evidence type="ECO:0000313" key="1">
    <source>
        <dbReference type="EMBL" id="KAJ8113550.1"/>
    </source>
</evidence>
<comment type="caution">
    <text evidence="1">The sequence shown here is derived from an EMBL/GenBank/DDBJ whole genome shotgun (WGS) entry which is preliminary data.</text>
</comment>
<proteinExistence type="predicted"/>
<protein>
    <submittedName>
        <fullName evidence="1">Uncharacterized protein</fullName>
    </submittedName>
</protein>
<organism evidence="1 2">
    <name type="scientific">Nemania bipapillata</name>
    <dbReference type="NCBI Taxonomy" id="110536"/>
    <lineage>
        <taxon>Eukaryota</taxon>
        <taxon>Fungi</taxon>
        <taxon>Dikarya</taxon>
        <taxon>Ascomycota</taxon>
        <taxon>Pezizomycotina</taxon>
        <taxon>Sordariomycetes</taxon>
        <taxon>Xylariomycetidae</taxon>
        <taxon>Xylariales</taxon>
        <taxon>Xylariaceae</taxon>
        <taxon>Nemania</taxon>
    </lineage>
</organism>
<keyword evidence="2" id="KW-1185">Reference proteome</keyword>
<sequence>MTTHILPTASRGLAGLQDWARLDTEEVSVSPSPGYEALTQPPLGFPSSIEGPMAWSGEEGGSFNAYTLELGPGDVVEIEQAIKHFLSMCLGLDGGEVARWNFPLPTLGPQLQDCAVNIHRGSGLCIIRGLTPSVYSAEDNAIIFLGLASYIGENRGVQSSKGAMLTHVYESSTWTVPREERHGIHTNSSLPFHNDMGYGRIPNLLPAQKDALALLQQTATAQQVQLPTRQGDMVFINNWGVLHARDSYEDDDTVSRHLVRLWLRNSELGWEIPESMKTPWEAAFGAKAKKIVNRQYPVEPMPEYIESKFTNGSAAFVMEESDEDEEAS</sequence>
<gene>
    <name evidence="1" type="ORF">ONZ43_g5130</name>
</gene>
<name>A0ACC2IEB9_9PEZI</name>
<dbReference type="Proteomes" id="UP001153334">
    <property type="component" value="Unassembled WGS sequence"/>
</dbReference>
<evidence type="ECO:0000313" key="2">
    <source>
        <dbReference type="Proteomes" id="UP001153334"/>
    </source>
</evidence>
<reference evidence="1" key="1">
    <citation type="submission" date="2022-11" db="EMBL/GenBank/DDBJ databases">
        <title>Genome Sequence of Nemania bipapillata.</title>
        <authorList>
            <person name="Buettner E."/>
        </authorList>
    </citation>
    <scope>NUCLEOTIDE SEQUENCE</scope>
    <source>
        <strain evidence="1">CP14</strain>
    </source>
</reference>
<accession>A0ACC2IEB9</accession>